<dbReference type="AlphaFoldDB" id="A0AA86JJT0"/>
<protein>
    <submittedName>
        <fullName evidence="1">Uncharacterized protein</fullName>
    </submittedName>
</protein>
<reference evidence="1" key="1">
    <citation type="submission" date="2021-10" db="EMBL/GenBank/DDBJ databases">
        <authorList>
            <person name="Mesa V."/>
        </authorList>
    </citation>
    <scope>NUCLEOTIDE SEQUENCE</scope>
    <source>
        <strain evidence="1">CC3_PB</strain>
    </source>
</reference>
<organism evidence="1 2">
    <name type="scientific">Clostridium neonatale</name>
    <dbReference type="NCBI Taxonomy" id="137838"/>
    <lineage>
        <taxon>Bacteria</taxon>
        <taxon>Bacillati</taxon>
        <taxon>Bacillota</taxon>
        <taxon>Clostridia</taxon>
        <taxon>Eubacteriales</taxon>
        <taxon>Clostridiaceae</taxon>
        <taxon>Clostridium</taxon>
    </lineage>
</organism>
<proteinExistence type="predicted"/>
<sequence length="50" mass="6312">MLHINSPHCYYICLYKKLEKEYLSLPSFLWFLKVIYQYFFIIIHFDIYVN</sequence>
<gene>
    <name evidence="1" type="ORF">CNEO_10151</name>
</gene>
<dbReference type="EMBL" id="CAKJVE010000001">
    <property type="protein sequence ID" value="CAG9701617.1"/>
    <property type="molecule type" value="Genomic_DNA"/>
</dbReference>
<evidence type="ECO:0000313" key="2">
    <source>
        <dbReference type="Proteomes" id="UP000789738"/>
    </source>
</evidence>
<accession>A0AA86JJT0</accession>
<evidence type="ECO:0000313" key="1">
    <source>
        <dbReference type="EMBL" id="CAG9701617.1"/>
    </source>
</evidence>
<name>A0AA86JJT0_9CLOT</name>
<comment type="caution">
    <text evidence="1">The sequence shown here is derived from an EMBL/GenBank/DDBJ whole genome shotgun (WGS) entry which is preliminary data.</text>
</comment>
<dbReference type="Proteomes" id="UP000789738">
    <property type="component" value="Unassembled WGS sequence"/>
</dbReference>